<dbReference type="SUPFAM" id="SSF50341">
    <property type="entry name" value="CheW-like"/>
    <property type="match status" value="1"/>
</dbReference>
<sequence>MKADAAPLSSEQALDDYFTSLLGLEDGLDFDSGESEPIEVSEPVSVAESSEAEALIEQQDSLSTWQPEPQLQLNQSKEVARTYDELIAEAEEPDLQHLEKLFSGLQHQSETQATEESIVAEPNIAVQVESEQIAAEAATEEIQSWDLEETSDVISDIKVDSEIADTVGVELVTADGGSGEQNIWQNGERTEGFQVLYFDVNGMTFAVPLDELGGIHQIGELNHLIGKPAWYLGLQSSRDSQLDVVDTAMWVMPDVLNDDSYKDAYEYIVMLGESHWGLASTELKGTELLQPEAVRWREKSGKRPWLAGMVKEQMCALVHVSELIDMLNAGLDVKSVQ</sequence>
<dbReference type="Pfam" id="PF01584">
    <property type="entry name" value="CheW"/>
    <property type="match status" value="1"/>
</dbReference>
<feature type="region of interest" description="Disordered" evidence="1">
    <location>
        <begin position="28"/>
        <end position="64"/>
    </location>
</feature>
<dbReference type="InterPro" id="IPR014506">
    <property type="entry name" value="UCP020479_CheW"/>
</dbReference>
<name>A0A3G4V7C6_9VIBR</name>
<dbReference type="EMBL" id="CP033577">
    <property type="protein sequence ID" value="AYV20594.1"/>
    <property type="molecule type" value="Genomic_DNA"/>
</dbReference>
<evidence type="ECO:0000313" key="3">
    <source>
        <dbReference type="EMBL" id="AYV20594.1"/>
    </source>
</evidence>
<dbReference type="GO" id="GO:0006935">
    <property type="term" value="P:chemotaxis"/>
    <property type="evidence" value="ECO:0007669"/>
    <property type="project" value="InterPro"/>
</dbReference>
<dbReference type="SMART" id="SM00260">
    <property type="entry name" value="CheW"/>
    <property type="match status" value="1"/>
</dbReference>
<accession>A0A3G4V7C6</accession>
<dbReference type="GO" id="GO:0007165">
    <property type="term" value="P:signal transduction"/>
    <property type="evidence" value="ECO:0007669"/>
    <property type="project" value="InterPro"/>
</dbReference>
<proteinExistence type="predicted"/>
<evidence type="ECO:0000313" key="4">
    <source>
        <dbReference type="Proteomes" id="UP000279760"/>
    </source>
</evidence>
<dbReference type="AlphaFoldDB" id="A0A3G4V7C6"/>
<dbReference type="RefSeq" id="WP_124940098.1">
    <property type="nucleotide sequence ID" value="NZ_CP033577.1"/>
</dbReference>
<feature type="compositionally biased region" description="Low complexity" evidence="1">
    <location>
        <begin position="40"/>
        <end position="57"/>
    </location>
</feature>
<dbReference type="InterPro" id="IPR002545">
    <property type="entry name" value="CheW-lke_dom"/>
</dbReference>
<dbReference type="InterPro" id="IPR036061">
    <property type="entry name" value="CheW-like_dom_sf"/>
</dbReference>
<feature type="domain" description="CheW-like" evidence="2">
    <location>
        <begin position="192"/>
        <end position="329"/>
    </location>
</feature>
<reference evidence="3 4" key="1">
    <citation type="submission" date="2018-11" db="EMBL/GenBank/DDBJ databases">
        <title>Complete Genome Sequence of Vbrio mediterranei 117-T6: a Potential Pathogen Bacteria Isolated from the Conchocelis of Pyropia.</title>
        <authorList>
            <person name="Liu Q."/>
        </authorList>
    </citation>
    <scope>NUCLEOTIDE SEQUENCE [LARGE SCALE GENOMIC DNA]</scope>
    <source>
        <strain evidence="3 4">117-T6</strain>
    </source>
</reference>
<evidence type="ECO:0000259" key="2">
    <source>
        <dbReference type="PROSITE" id="PS50851"/>
    </source>
</evidence>
<gene>
    <name evidence="3" type="ORF">ECB94_04415</name>
</gene>
<dbReference type="PIRSF" id="PIRSF020479">
    <property type="entry name" value="UCP020479_CheW"/>
    <property type="match status" value="1"/>
</dbReference>
<protein>
    <submittedName>
        <fullName evidence="3">Chemotaxis protein CheW</fullName>
    </submittedName>
</protein>
<organism evidence="3 4">
    <name type="scientific">Vibrio mediterranei</name>
    <dbReference type="NCBI Taxonomy" id="689"/>
    <lineage>
        <taxon>Bacteria</taxon>
        <taxon>Pseudomonadati</taxon>
        <taxon>Pseudomonadota</taxon>
        <taxon>Gammaproteobacteria</taxon>
        <taxon>Vibrionales</taxon>
        <taxon>Vibrionaceae</taxon>
        <taxon>Vibrio</taxon>
    </lineage>
</organism>
<evidence type="ECO:0000256" key="1">
    <source>
        <dbReference type="SAM" id="MobiDB-lite"/>
    </source>
</evidence>
<dbReference type="Proteomes" id="UP000279760">
    <property type="component" value="Chromosome 1"/>
</dbReference>
<feature type="compositionally biased region" description="Acidic residues" evidence="1">
    <location>
        <begin position="28"/>
        <end position="39"/>
    </location>
</feature>
<dbReference type="PROSITE" id="PS50851">
    <property type="entry name" value="CHEW"/>
    <property type="match status" value="1"/>
</dbReference>